<feature type="domain" description="HAT C-terminal dimerisation" evidence="2">
    <location>
        <begin position="230"/>
        <end position="310"/>
    </location>
</feature>
<dbReference type="EMBL" id="NBSK02000004">
    <property type="protein sequence ID" value="KAJ0211522.1"/>
    <property type="molecule type" value="Genomic_DNA"/>
</dbReference>
<dbReference type="Pfam" id="PF05699">
    <property type="entry name" value="Dimer_Tnp_hAT"/>
    <property type="match status" value="1"/>
</dbReference>
<keyword evidence="5" id="KW-1185">Reference proteome</keyword>
<protein>
    <recommendedName>
        <fullName evidence="6">HAT C-terminal dimerisation domain-containing protein</fullName>
    </recommendedName>
</protein>
<dbReference type="Proteomes" id="UP000235145">
    <property type="component" value="Unassembled WGS sequence"/>
</dbReference>
<dbReference type="PANTHER" id="PTHR23272:SF179">
    <property type="entry name" value="ZINC FINGER BED DOMAIN-CONTAINING PROTEIN RICESLEEPER 2-LIKE ISOFORM X1"/>
    <property type="match status" value="1"/>
</dbReference>
<sequence length="377" mass="44304">MRLVILDLQELSTSIAIPLISHKHQEQWRIMRERLRGTKNRLGYFRFEREGLGLIAAHPPIFPYYDILGLYSDNCFLINEISERLQLFYEVSIMFFGAKYPTTNTKYAFKKIKDISSLIFSNFKKYFLLIHEMMGMVVVLDPRYKLKFVDLLFPVLYGEEKINLEFQYFGGVCQIFFSIIYNFVLNIWFCIGGGAISISSCFSYGLSFDHHIELKKSYRMLLLLLISMMNQVLNEKLLPKDMKFDLLVWWKTNGFKYPKLQMIAKDILTIYVSTVALYSTFRTSGRLVNPYHSRLHTKTLEALMCAQSWLLNEIRGTKESRTPSTNDLSFTWLRGNREVYGALSSCFWSPLWRRLCLCVLLTRGDRSWMFQGTSKRV</sequence>
<gene>
    <name evidence="4" type="ORF">LSAT_V11C400194480</name>
</gene>
<dbReference type="InterPro" id="IPR025525">
    <property type="entry name" value="hAT-like_transposase_RNase-H"/>
</dbReference>
<dbReference type="SUPFAM" id="SSF53098">
    <property type="entry name" value="Ribonuclease H-like"/>
    <property type="match status" value="1"/>
</dbReference>
<comment type="caution">
    <text evidence="4">The sequence shown here is derived from an EMBL/GenBank/DDBJ whole genome shotgun (WGS) entry which is preliminary data.</text>
</comment>
<dbReference type="GO" id="GO:0046983">
    <property type="term" value="F:protein dimerization activity"/>
    <property type="evidence" value="ECO:0007669"/>
    <property type="project" value="InterPro"/>
</dbReference>
<evidence type="ECO:0008006" key="6">
    <source>
        <dbReference type="Google" id="ProtNLM"/>
    </source>
</evidence>
<reference evidence="4 5" key="1">
    <citation type="journal article" date="2017" name="Nat. Commun.">
        <title>Genome assembly with in vitro proximity ligation data and whole-genome triplication in lettuce.</title>
        <authorList>
            <person name="Reyes-Chin-Wo S."/>
            <person name="Wang Z."/>
            <person name="Yang X."/>
            <person name="Kozik A."/>
            <person name="Arikit S."/>
            <person name="Song C."/>
            <person name="Xia L."/>
            <person name="Froenicke L."/>
            <person name="Lavelle D.O."/>
            <person name="Truco M.J."/>
            <person name="Xia R."/>
            <person name="Zhu S."/>
            <person name="Xu C."/>
            <person name="Xu H."/>
            <person name="Xu X."/>
            <person name="Cox K."/>
            <person name="Korf I."/>
            <person name="Meyers B.C."/>
            <person name="Michelmore R.W."/>
        </authorList>
    </citation>
    <scope>NUCLEOTIDE SEQUENCE [LARGE SCALE GENOMIC DNA]</scope>
    <source>
        <strain evidence="5">cv. Salinas</strain>
        <tissue evidence="4">Seedlings</tissue>
    </source>
</reference>
<evidence type="ECO:0000256" key="1">
    <source>
        <dbReference type="SAM" id="Phobius"/>
    </source>
</evidence>
<keyword evidence="1" id="KW-0812">Transmembrane</keyword>
<feature type="domain" description="hAT-like transposase RNase-H fold" evidence="3">
    <location>
        <begin position="111"/>
        <end position="161"/>
    </location>
</feature>
<dbReference type="InterPro" id="IPR008906">
    <property type="entry name" value="HATC_C_dom"/>
</dbReference>
<name>A0A9R1VQ08_LACSA</name>
<feature type="transmembrane region" description="Helical" evidence="1">
    <location>
        <begin position="183"/>
        <end position="205"/>
    </location>
</feature>
<evidence type="ECO:0000259" key="2">
    <source>
        <dbReference type="Pfam" id="PF05699"/>
    </source>
</evidence>
<organism evidence="4 5">
    <name type="scientific">Lactuca sativa</name>
    <name type="common">Garden lettuce</name>
    <dbReference type="NCBI Taxonomy" id="4236"/>
    <lineage>
        <taxon>Eukaryota</taxon>
        <taxon>Viridiplantae</taxon>
        <taxon>Streptophyta</taxon>
        <taxon>Embryophyta</taxon>
        <taxon>Tracheophyta</taxon>
        <taxon>Spermatophyta</taxon>
        <taxon>Magnoliopsida</taxon>
        <taxon>eudicotyledons</taxon>
        <taxon>Gunneridae</taxon>
        <taxon>Pentapetalae</taxon>
        <taxon>asterids</taxon>
        <taxon>campanulids</taxon>
        <taxon>Asterales</taxon>
        <taxon>Asteraceae</taxon>
        <taxon>Cichorioideae</taxon>
        <taxon>Cichorieae</taxon>
        <taxon>Lactucinae</taxon>
        <taxon>Lactuca</taxon>
    </lineage>
</organism>
<evidence type="ECO:0000259" key="3">
    <source>
        <dbReference type="Pfam" id="PF14372"/>
    </source>
</evidence>
<dbReference type="AlphaFoldDB" id="A0A9R1VQ08"/>
<evidence type="ECO:0000313" key="4">
    <source>
        <dbReference type="EMBL" id="KAJ0211522.1"/>
    </source>
</evidence>
<dbReference type="PANTHER" id="PTHR23272">
    <property type="entry name" value="BED FINGER-RELATED"/>
    <property type="match status" value="1"/>
</dbReference>
<accession>A0A9R1VQ08</accession>
<evidence type="ECO:0000313" key="5">
    <source>
        <dbReference type="Proteomes" id="UP000235145"/>
    </source>
</evidence>
<keyword evidence="1" id="KW-1133">Transmembrane helix</keyword>
<dbReference type="InterPro" id="IPR012337">
    <property type="entry name" value="RNaseH-like_sf"/>
</dbReference>
<dbReference type="GO" id="GO:0003677">
    <property type="term" value="F:DNA binding"/>
    <property type="evidence" value="ECO:0007669"/>
    <property type="project" value="InterPro"/>
</dbReference>
<keyword evidence="1" id="KW-0472">Membrane</keyword>
<proteinExistence type="predicted"/>
<dbReference type="Pfam" id="PF14372">
    <property type="entry name" value="hAT-like_RNase-H"/>
    <property type="match status" value="1"/>
</dbReference>